<dbReference type="PANTHER" id="PTHR45656">
    <property type="entry name" value="PROTEIN CBR-CLEC-78"/>
    <property type="match status" value="1"/>
</dbReference>
<feature type="domain" description="Sushi" evidence="5">
    <location>
        <begin position="235"/>
        <end position="293"/>
    </location>
</feature>
<proteinExistence type="predicted"/>
<feature type="disulfide bond" evidence="4">
    <location>
        <begin position="322"/>
        <end position="349"/>
    </location>
</feature>
<feature type="domain" description="Sushi" evidence="5">
    <location>
        <begin position="118"/>
        <end position="173"/>
    </location>
</feature>
<evidence type="ECO:0000256" key="3">
    <source>
        <dbReference type="ARBA" id="ARBA00023157"/>
    </source>
</evidence>
<evidence type="ECO:0000256" key="4">
    <source>
        <dbReference type="PROSITE-ProRule" id="PRU00302"/>
    </source>
</evidence>
<reference evidence="6" key="1">
    <citation type="journal article" date="2019" name="bioRxiv">
        <title>The Genome of the Zebra Mussel, Dreissena polymorpha: A Resource for Invasive Species Research.</title>
        <authorList>
            <person name="McCartney M.A."/>
            <person name="Auch B."/>
            <person name="Kono T."/>
            <person name="Mallez S."/>
            <person name="Zhang Y."/>
            <person name="Obille A."/>
            <person name="Becker A."/>
            <person name="Abrahante J.E."/>
            <person name="Garbe J."/>
            <person name="Badalamenti J.P."/>
            <person name="Herman A."/>
            <person name="Mangelson H."/>
            <person name="Liachko I."/>
            <person name="Sullivan S."/>
            <person name="Sone E.D."/>
            <person name="Koren S."/>
            <person name="Silverstein K.A.T."/>
            <person name="Beckman K.B."/>
            <person name="Gohl D.M."/>
        </authorList>
    </citation>
    <scope>NUCLEOTIDE SEQUENCE</scope>
    <source>
        <strain evidence="6">Duluth1</strain>
        <tissue evidence="6">Whole animal</tissue>
    </source>
</reference>
<dbReference type="SMART" id="SM00032">
    <property type="entry name" value="CCP"/>
    <property type="match status" value="6"/>
</dbReference>
<keyword evidence="7" id="KW-1185">Reference proteome</keyword>
<dbReference type="InterPro" id="IPR000436">
    <property type="entry name" value="Sushi_SCR_CCP_dom"/>
</dbReference>
<feature type="domain" description="Sushi" evidence="5">
    <location>
        <begin position="1"/>
        <end position="58"/>
    </location>
</feature>
<dbReference type="PANTHER" id="PTHR45656:SF4">
    <property type="entry name" value="PROTEIN CBR-CLEC-78"/>
    <property type="match status" value="1"/>
</dbReference>
<accession>A0A9D4LSM4</accession>
<keyword evidence="4" id="KW-0768">Sushi</keyword>
<protein>
    <recommendedName>
        <fullName evidence="5">Sushi domain-containing protein</fullName>
    </recommendedName>
</protein>
<dbReference type="CDD" id="cd00033">
    <property type="entry name" value="CCP"/>
    <property type="match status" value="5"/>
</dbReference>
<comment type="caution">
    <text evidence="6">The sequence shown here is derived from an EMBL/GenBank/DDBJ whole genome shotgun (WGS) entry which is preliminary data.</text>
</comment>
<name>A0A9D4LSM4_DREPO</name>
<dbReference type="AlphaFoldDB" id="A0A9D4LSM4"/>
<reference evidence="6" key="2">
    <citation type="submission" date="2020-11" db="EMBL/GenBank/DDBJ databases">
        <authorList>
            <person name="McCartney M.A."/>
            <person name="Auch B."/>
            <person name="Kono T."/>
            <person name="Mallez S."/>
            <person name="Becker A."/>
            <person name="Gohl D.M."/>
            <person name="Silverstein K.A.T."/>
            <person name="Koren S."/>
            <person name="Bechman K.B."/>
            <person name="Herman A."/>
            <person name="Abrahante J.E."/>
            <person name="Garbe J."/>
        </authorList>
    </citation>
    <scope>NUCLEOTIDE SEQUENCE</scope>
    <source>
        <strain evidence="6">Duluth1</strain>
        <tissue evidence="6">Whole animal</tissue>
    </source>
</reference>
<dbReference type="InterPro" id="IPR051277">
    <property type="entry name" value="SEZ6_CSMD_C4BPB_Regulators"/>
</dbReference>
<keyword evidence="3 4" id="KW-1015">Disulfide bond</keyword>
<feature type="disulfide bond" evidence="4">
    <location>
        <begin position="88"/>
        <end position="115"/>
    </location>
</feature>
<keyword evidence="2" id="KW-0677">Repeat</keyword>
<evidence type="ECO:0000256" key="1">
    <source>
        <dbReference type="ARBA" id="ARBA00022729"/>
    </source>
</evidence>
<dbReference type="Gene3D" id="2.10.70.10">
    <property type="entry name" value="Complement Module, domain 1"/>
    <property type="match status" value="6"/>
</dbReference>
<dbReference type="InterPro" id="IPR035976">
    <property type="entry name" value="Sushi/SCR/CCP_sf"/>
</dbReference>
<dbReference type="PROSITE" id="PS50923">
    <property type="entry name" value="SUSHI"/>
    <property type="match status" value="6"/>
</dbReference>
<dbReference type="Pfam" id="PF00084">
    <property type="entry name" value="Sushi"/>
    <property type="match status" value="6"/>
</dbReference>
<dbReference type="Proteomes" id="UP000828390">
    <property type="component" value="Unassembled WGS sequence"/>
</dbReference>
<comment type="caution">
    <text evidence="4">Lacks conserved residue(s) required for the propagation of feature annotation.</text>
</comment>
<evidence type="ECO:0000313" key="7">
    <source>
        <dbReference type="Proteomes" id="UP000828390"/>
    </source>
</evidence>
<evidence type="ECO:0000313" key="6">
    <source>
        <dbReference type="EMBL" id="KAH3864292.1"/>
    </source>
</evidence>
<feature type="domain" description="Sushi" evidence="5">
    <location>
        <begin position="294"/>
        <end position="351"/>
    </location>
</feature>
<dbReference type="SUPFAM" id="SSF57535">
    <property type="entry name" value="Complement control module/SCR domain"/>
    <property type="match status" value="6"/>
</dbReference>
<feature type="domain" description="Sushi" evidence="5">
    <location>
        <begin position="175"/>
        <end position="234"/>
    </location>
</feature>
<dbReference type="EMBL" id="JAIWYP010000002">
    <property type="protein sequence ID" value="KAH3864292.1"/>
    <property type="molecule type" value="Genomic_DNA"/>
</dbReference>
<gene>
    <name evidence="6" type="ORF">DPMN_027308</name>
</gene>
<sequence>MNGFYTLTQGTTFGSRATYMCQAGFKLVNLASNLTCGSSSQYSGSSSQWIGTQPECEIIDCGQPSDVKNGSFSLSSGTHYGSIGTATCVAGYEINESANIMCDINGDWNGSFPDCTPVDCGSVQNIENGNATLTGTTFGHTATYNCVSGFELVGPNLLTCNASSEWEPYKPNCVADCGPPTQIMNGSYTLSQGTTLSSTATYQCQAGFQLAKGNSSLICDENSQWIGSQPECEIIECGQPPDVKNGSFSLSSGTQYGSIGTATCVEGYEIHETANIMCGDNGNWNGSLSDCAPVDCGSAQNISNGHVASTGTTFGHTATYYCITGFALAGPNLVKCNASAEWEPYVPSCQGTYQ</sequence>
<organism evidence="6 7">
    <name type="scientific">Dreissena polymorpha</name>
    <name type="common">Zebra mussel</name>
    <name type="synonym">Mytilus polymorpha</name>
    <dbReference type="NCBI Taxonomy" id="45954"/>
    <lineage>
        <taxon>Eukaryota</taxon>
        <taxon>Metazoa</taxon>
        <taxon>Spiralia</taxon>
        <taxon>Lophotrochozoa</taxon>
        <taxon>Mollusca</taxon>
        <taxon>Bivalvia</taxon>
        <taxon>Autobranchia</taxon>
        <taxon>Heteroconchia</taxon>
        <taxon>Euheterodonta</taxon>
        <taxon>Imparidentia</taxon>
        <taxon>Neoheterodontei</taxon>
        <taxon>Myida</taxon>
        <taxon>Dreissenoidea</taxon>
        <taxon>Dreissenidae</taxon>
        <taxon>Dreissena</taxon>
    </lineage>
</organism>
<feature type="disulfide bond" evidence="4">
    <location>
        <begin position="264"/>
        <end position="291"/>
    </location>
</feature>
<evidence type="ECO:0000259" key="5">
    <source>
        <dbReference type="PROSITE" id="PS50923"/>
    </source>
</evidence>
<feature type="domain" description="Sushi" evidence="5">
    <location>
        <begin position="59"/>
        <end position="117"/>
    </location>
</feature>
<evidence type="ECO:0000256" key="2">
    <source>
        <dbReference type="ARBA" id="ARBA00022737"/>
    </source>
</evidence>
<feature type="disulfide bond" evidence="4">
    <location>
        <begin position="146"/>
        <end position="173"/>
    </location>
</feature>
<keyword evidence="1" id="KW-0732">Signal</keyword>